<dbReference type="SUPFAM" id="SSF51905">
    <property type="entry name" value="FAD/NAD(P)-binding domain"/>
    <property type="match status" value="1"/>
</dbReference>
<gene>
    <name evidence="3" type="ORF">SK128_019002</name>
</gene>
<dbReference type="Proteomes" id="UP001381693">
    <property type="component" value="Unassembled WGS sequence"/>
</dbReference>
<dbReference type="EMBL" id="JAXCGZ010021908">
    <property type="protein sequence ID" value="KAK7041541.1"/>
    <property type="molecule type" value="Genomic_DNA"/>
</dbReference>
<dbReference type="GO" id="GO:0016614">
    <property type="term" value="F:oxidoreductase activity, acting on CH-OH group of donors"/>
    <property type="evidence" value="ECO:0007669"/>
    <property type="project" value="InterPro"/>
</dbReference>
<dbReference type="InterPro" id="IPR007867">
    <property type="entry name" value="GMC_OxRtase_C"/>
</dbReference>
<evidence type="ECO:0000259" key="2">
    <source>
        <dbReference type="Pfam" id="PF05199"/>
    </source>
</evidence>
<dbReference type="GO" id="GO:0050660">
    <property type="term" value="F:flavin adenine dinucleotide binding"/>
    <property type="evidence" value="ECO:0007669"/>
    <property type="project" value="InterPro"/>
</dbReference>
<dbReference type="Pfam" id="PF05199">
    <property type="entry name" value="GMC_oxred_C"/>
    <property type="match status" value="1"/>
</dbReference>
<dbReference type="InterPro" id="IPR036188">
    <property type="entry name" value="FAD/NAD-bd_sf"/>
</dbReference>
<feature type="non-terminal residue" evidence="3">
    <location>
        <position position="1"/>
    </location>
</feature>
<feature type="domain" description="Glucose-methanol-choline oxidoreductase C-terminal" evidence="2">
    <location>
        <begin position="10"/>
        <end position="90"/>
    </location>
</feature>
<dbReference type="Gene3D" id="3.50.50.60">
    <property type="entry name" value="FAD/NAD(P)-binding domain"/>
    <property type="match status" value="1"/>
</dbReference>
<accession>A0AAN8WCD3</accession>
<name>A0AAN8WCD3_HALRR</name>
<dbReference type="Gene3D" id="3.30.560.10">
    <property type="entry name" value="Glucose Oxidase, domain 3"/>
    <property type="match status" value="1"/>
</dbReference>
<dbReference type="InterPro" id="IPR012132">
    <property type="entry name" value="GMC_OxRdtase"/>
</dbReference>
<evidence type="ECO:0000313" key="4">
    <source>
        <dbReference type="Proteomes" id="UP001381693"/>
    </source>
</evidence>
<evidence type="ECO:0000256" key="1">
    <source>
        <dbReference type="ARBA" id="ARBA00010790"/>
    </source>
</evidence>
<dbReference type="PANTHER" id="PTHR11552:SF227">
    <property type="entry name" value="GLUCOSE DEHYDROGENASE [FAD, QUINONE]-LIKE PROTEIN"/>
    <property type="match status" value="1"/>
</dbReference>
<dbReference type="AlphaFoldDB" id="A0AAN8WCD3"/>
<sequence length="133" mass="15200">FGVKLFDHVLPGCEKYEINTDLYWECYIRHLTLTIYHYSGTAKMGPSWDPEAVVDSQLRVYGVIGLRVVDASIFPTIITGNTNAAVTMIGEKASQIIKDYYANKDFNQMPIMPIKQERTLFVKRNIPSHLDEL</sequence>
<keyword evidence="4" id="KW-1185">Reference proteome</keyword>
<comment type="similarity">
    <text evidence="1">Belongs to the GMC oxidoreductase family.</text>
</comment>
<protein>
    <recommendedName>
        <fullName evidence="2">Glucose-methanol-choline oxidoreductase C-terminal domain-containing protein</fullName>
    </recommendedName>
</protein>
<reference evidence="3 4" key="1">
    <citation type="submission" date="2023-11" db="EMBL/GenBank/DDBJ databases">
        <title>Halocaridina rubra genome assembly.</title>
        <authorList>
            <person name="Smith C."/>
        </authorList>
    </citation>
    <scope>NUCLEOTIDE SEQUENCE [LARGE SCALE GENOMIC DNA]</scope>
    <source>
        <strain evidence="3">EP-1</strain>
        <tissue evidence="3">Whole</tissue>
    </source>
</reference>
<organism evidence="3 4">
    <name type="scientific">Halocaridina rubra</name>
    <name type="common">Hawaiian red shrimp</name>
    <dbReference type="NCBI Taxonomy" id="373956"/>
    <lineage>
        <taxon>Eukaryota</taxon>
        <taxon>Metazoa</taxon>
        <taxon>Ecdysozoa</taxon>
        <taxon>Arthropoda</taxon>
        <taxon>Crustacea</taxon>
        <taxon>Multicrustacea</taxon>
        <taxon>Malacostraca</taxon>
        <taxon>Eumalacostraca</taxon>
        <taxon>Eucarida</taxon>
        <taxon>Decapoda</taxon>
        <taxon>Pleocyemata</taxon>
        <taxon>Caridea</taxon>
        <taxon>Atyoidea</taxon>
        <taxon>Atyidae</taxon>
        <taxon>Halocaridina</taxon>
    </lineage>
</organism>
<comment type="caution">
    <text evidence="3">The sequence shown here is derived from an EMBL/GenBank/DDBJ whole genome shotgun (WGS) entry which is preliminary data.</text>
</comment>
<dbReference type="PANTHER" id="PTHR11552">
    <property type="entry name" value="GLUCOSE-METHANOL-CHOLINE GMC OXIDOREDUCTASE"/>
    <property type="match status" value="1"/>
</dbReference>
<proteinExistence type="inferred from homology"/>
<evidence type="ECO:0000313" key="3">
    <source>
        <dbReference type="EMBL" id="KAK7041541.1"/>
    </source>
</evidence>
<dbReference type="SUPFAM" id="SSF54373">
    <property type="entry name" value="FAD-linked reductases, C-terminal domain"/>
    <property type="match status" value="1"/>
</dbReference>